<protein>
    <recommendedName>
        <fullName evidence="3">HD domain-containing protein</fullName>
    </recommendedName>
</protein>
<gene>
    <name evidence="1" type="ORF">GGH94_005631</name>
</gene>
<comment type="caution">
    <text evidence="1">The sequence shown here is derived from an EMBL/GenBank/DDBJ whole genome shotgun (WGS) entry which is preliminary data.</text>
</comment>
<reference evidence="1" key="1">
    <citation type="submission" date="2022-07" db="EMBL/GenBank/DDBJ databases">
        <title>Phylogenomic reconstructions and comparative analyses of Kickxellomycotina fungi.</title>
        <authorList>
            <person name="Reynolds N.K."/>
            <person name="Stajich J.E."/>
            <person name="Barry K."/>
            <person name="Grigoriev I.V."/>
            <person name="Crous P."/>
            <person name="Smith M.E."/>
        </authorList>
    </citation>
    <scope>NUCLEOTIDE SEQUENCE</scope>
    <source>
        <strain evidence="1">RSA 476</strain>
    </source>
</reference>
<evidence type="ECO:0000313" key="1">
    <source>
        <dbReference type="EMBL" id="KAJ2860261.1"/>
    </source>
</evidence>
<organism evidence="1 2">
    <name type="scientific">Coemansia aciculifera</name>
    <dbReference type="NCBI Taxonomy" id="417176"/>
    <lineage>
        <taxon>Eukaryota</taxon>
        <taxon>Fungi</taxon>
        <taxon>Fungi incertae sedis</taxon>
        <taxon>Zoopagomycota</taxon>
        <taxon>Kickxellomycotina</taxon>
        <taxon>Kickxellomycetes</taxon>
        <taxon>Kickxellales</taxon>
        <taxon>Kickxellaceae</taxon>
        <taxon>Coemansia</taxon>
    </lineage>
</organism>
<keyword evidence="2" id="KW-1185">Reference proteome</keyword>
<dbReference type="PANTHER" id="PTHR40202:SF1">
    <property type="entry name" value="HD DOMAIN-CONTAINING PROTEIN"/>
    <property type="match status" value="1"/>
</dbReference>
<dbReference type="AlphaFoldDB" id="A0A9W8IFS5"/>
<sequence>MTQLDQALHVAQLAKKDGIDPETVLAALFQDIGHVCPPPEGSTETVDEDEDANSAFDYRMHGANYLRSLGFPKKTCELVESDVMGRRYMAAIIPVYEESLSSARGPLSSTEACEFEKDPLFKEKVKLVQWNDAAKVTEDKPSALDTYRGIAFGTLAMEYYNQQHSSQANMELTKDELAQLDKEYGIKEEDL</sequence>
<accession>A0A9W8IFS5</accession>
<dbReference type="InterPro" id="IPR052567">
    <property type="entry name" value="OP_Dioxygenase"/>
</dbReference>
<dbReference type="EMBL" id="JANBUY010000312">
    <property type="protein sequence ID" value="KAJ2860261.1"/>
    <property type="molecule type" value="Genomic_DNA"/>
</dbReference>
<dbReference type="PANTHER" id="PTHR40202">
    <property type="match status" value="1"/>
</dbReference>
<evidence type="ECO:0008006" key="3">
    <source>
        <dbReference type="Google" id="ProtNLM"/>
    </source>
</evidence>
<dbReference type="Proteomes" id="UP001140074">
    <property type="component" value="Unassembled WGS sequence"/>
</dbReference>
<name>A0A9W8IFS5_9FUNG</name>
<evidence type="ECO:0000313" key="2">
    <source>
        <dbReference type="Proteomes" id="UP001140074"/>
    </source>
</evidence>
<dbReference type="Gene3D" id="1.10.3210.10">
    <property type="entry name" value="Hypothetical protein af1432"/>
    <property type="match status" value="1"/>
</dbReference>
<proteinExistence type="predicted"/>